<dbReference type="InterPro" id="IPR022796">
    <property type="entry name" value="Chloroa_b-bind"/>
</dbReference>
<dbReference type="SUPFAM" id="SSF103511">
    <property type="entry name" value="Chlorophyll a-b binding protein"/>
    <property type="match status" value="1"/>
</dbReference>
<evidence type="ECO:0000256" key="6">
    <source>
        <dbReference type="ARBA" id="ARBA00022640"/>
    </source>
</evidence>
<dbReference type="GO" id="GO:0009765">
    <property type="term" value="P:photosynthesis, light harvesting"/>
    <property type="evidence" value="ECO:0007669"/>
    <property type="project" value="InterPro"/>
</dbReference>
<evidence type="ECO:0000256" key="7">
    <source>
        <dbReference type="PIRSR" id="PIRSR601344-1"/>
    </source>
</evidence>
<feature type="binding site" evidence="7">
    <location>
        <position position="138"/>
    </location>
    <ligand>
        <name>chlorophyll a</name>
        <dbReference type="ChEBI" id="CHEBI:58416"/>
        <label>1</label>
    </ligand>
</feature>
<feature type="binding site" evidence="7">
    <location>
        <position position="133"/>
    </location>
    <ligand>
        <name>chlorophyll a</name>
        <dbReference type="ChEBI" id="CHEBI:58416"/>
        <label>1</label>
    </ligand>
</feature>
<sequence length="167" mass="18529">MKVDGLVGATAPFGYFDPLGLSKGKTLDQMVTFREAELKHGRIAMAATLGWVVQPVFHPLAKSCHVSNPTDPIKSLSEVPPVGWLQVFIFIGFLEFLGIQIKKNPTYVPGDLLGASELVDNTDVTWVKYQQKELNNGRLAMFAIMGFWIQDLLFQNTGDMLFKPLVS</sequence>
<keyword evidence="7" id="KW-0148">Chlorophyll</keyword>
<comment type="function">
    <text evidence="1">The light-harvesting complex (LHC) functions as a light receptor, it captures and delivers excitation energy to photosystems with which it is closely associated. Energy is transferred from the carotenoid and chlorophyll C (or B) to chlorophyll A and the photosynthetic reaction centers where it is used to synthesize ATP and reducing power.</text>
</comment>
<dbReference type="PANTHER" id="PTHR21649">
    <property type="entry name" value="CHLOROPHYLL A/B BINDING PROTEIN"/>
    <property type="match status" value="1"/>
</dbReference>
<feature type="binding site" evidence="7">
    <location>
        <position position="150"/>
    </location>
    <ligand>
        <name>chlorophyll a</name>
        <dbReference type="ChEBI" id="CHEBI:58416"/>
        <label>3</label>
    </ligand>
</feature>
<dbReference type="EMBL" id="HBHJ01022384">
    <property type="protein sequence ID" value="CAD9699958.1"/>
    <property type="molecule type" value="Transcribed_RNA"/>
</dbReference>
<evidence type="ECO:0000313" key="9">
    <source>
        <dbReference type="EMBL" id="CAD9699958.1"/>
    </source>
</evidence>
<evidence type="ECO:0000313" key="8">
    <source>
        <dbReference type="EMBL" id="CAD9699956.1"/>
    </source>
</evidence>
<dbReference type="GO" id="GO:0016020">
    <property type="term" value="C:membrane"/>
    <property type="evidence" value="ECO:0007669"/>
    <property type="project" value="InterPro"/>
</dbReference>
<reference evidence="8" key="1">
    <citation type="submission" date="2021-01" db="EMBL/GenBank/DDBJ databases">
        <authorList>
            <person name="Corre E."/>
            <person name="Pelletier E."/>
            <person name="Niang G."/>
            <person name="Scheremetjew M."/>
            <person name="Finn R."/>
            <person name="Kale V."/>
            <person name="Holt S."/>
            <person name="Cochrane G."/>
            <person name="Meng A."/>
            <person name="Brown T."/>
            <person name="Cohen L."/>
        </authorList>
    </citation>
    <scope>NUCLEOTIDE SEQUENCE</scope>
    <source>
        <strain evidence="8">CCMP1243</strain>
    </source>
</reference>
<dbReference type="Gene3D" id="1.10.3460.10">
    <property type="entry name" value="Chlorophyll a/b binding protein domain"/>
    <property type="match status" value="1"/>
</dbReference>
<dbReference type="InterPro" id="IPR001344">
    <property type="entry name" value="Chloro_AB-bd_pln"/>
</dbReference>
<evidence type="ECO:0000256" key="4">
    <source>
        <dbReference type="ARBA" id="ARBA00022528"/>
    </source>
</evidence>
<name>A0A6U1BAR8_9STRA</name>
<feature type="binding site" evidence="7">
    <location>
        <position position="22"/>
    </location>
    <ligand>
        <name>chlorophyll a</name>
        <dbReference type="ChEBI" id="CHEBI:58416"/>
        <label>1</label>
    </ligand>
</feature>
<keyword evidence="5" id="KW-0602">Photosynthesis</keyword>
<dbReference type="Pfam" id="PF00504">
    <property type="entry name" value="Chloroa_b-bind"/>
    <property type="match status" value="1"/>
</dbReference>
<keyword evidence="4" id="KW-0150">Chloroplast</keyword>
<keyword evidence="7" id="KW-0157">Chromophore</keyword>
<accession>A0A6U1BAR8</accession>
<feature type="binding site" description="axial binding residue" evidence="7">
    <location>
        <position position="42"/>
    </location>
    <ligand>
        <name>chlorophyll b</name>
        <dbReference type="ChEBI" id="CHEBI:61721"/>
        <label>1</label>
    </ligand>
    <ligandPart>
        <name>Mg</name>
        <dbReference type="ChEBI" id="CHEBI:25107"/>
    </ligandPart>
</feature>
<dbReference type="AlphaFoldDB" id="A0A6U1BAR8"/>
<evidence type="ECO:0000256" key="5">
    <source>
        <dbReference type="ARBA" id="ARBA00022531"/>
    </source>
</evidence>
<evidence type="ECO:0000256" key="3">
    <source>
        <dbReference type="ARBA" id="ARBA00005933"/>
    </source>
</evidence>
<proteinExistence type="inferred from homology"/>
<feature type="binding site" evidence="7">
    <location>
        <position position="136"/>
    </location>
    <ligand>
        <name>chlorophyll a</name>
        <dbReference type="ChEBI" id="CHEBI:58416"/>
        <label>1</label>
    </ligand>
</feature>
<keyword evidence="6" id="KW-0934">Plastid</keyword>
<gene>
    <name evidence="8" type="ORF">RMAR1173_LOCUS14787</name>
    <name evidence="9" type="ORF">RMAR1173_LOCUS14788</name>
</gene>
<dbReference type="EMBL" id="HBHJ01022383">
    <property type="protein sequence ID" value="CAD9699956.1"/>
    <property type="molecule type" value="Transcribed_RNA"/>
</dbReference>
<evidence type="ECO:0000256" key="2">
    <source>
        <dbReference type="ARBA" id="ARBA00004229"/>
    </source>
</evidence>
<protein>
    <recommendedName>
        <fullName evidence="10">Chlorophyll a-b binding protein, chloroplastic</fullName>
    </recommendedName>
</protein>
<evidence type="ECO:0000256" key="1">
    <source>
        <dbReference type="ARBA" id="ARBA00004022"/>
    </source>
</evidence>
<dbReference type="GO" id="GO:0016168">
    <property type="term" value="F:chlorophyll binding"/>
    <property type="evidence" value="ECO:0007669"/>
    <property type="project" value="UniProtKB-KW"/>
</dbReference>
<feature type="binding site" evidence="7">
    <location>
        <position position="37"/>
    </location>
    <ligand>
        <name>chlorophyll a</name>
        <dbReference type="ChEBI" id="CHEBI:58416"/>
        <label>1</label>
    </ligand>
</feature>
<organism evidence="8">
    <name type="scientific">Rhizochromulina marina</name>
    <dbReference type="NCBI Taxonomy" id="1034831"/>
    <lineage>
        <taxon>Eukaryota</taxon>
        <taxon>Sar</taxon>
        <taxon>Stramenopiles</taxon>
        <taxon>Ochrophyta</taxon>
        <taxon>Dictyochophyceae</taxon>
        <taxon>Rhizochromulinales</taxon>
        <taxon>Rhizochromulina</taxon>
    </lineage>
</organism>
<dbReference type="GO" id="GO:0009507">
    <property type="term" value="C:chloroplast"/>
    <property type="evidence" value="ECO:0007669"/>
    <property type="project" value="UniProtKB-SubCell"/>
</dbReference>
<feature type="binding site" evidence="7">
    <location>
        <position position="132"/>
    </location>
    <ligand>
        <name>chlorophyll a</name>
        <dbReference type="ChEBI" id="CHEBI:58416"/>
        <label>1</label>
    </ligand>
</feature>
<comment type="similarity">
    <text evidence="3">Belongs to the fucoxanthin chlorophyll protein family.</text>
</comment>
<evidence type="ECO:0008006" key="10">
    <source>
        <dbReference type="Google" id="ProtNLM"/>
    </source>
</evidence>
<feature type="binding site" evidence="7">
    <location>
        <position position="40"/>
    </location>
    <ligand>
        <name>chlorophyll a</name>
        <dbReference type="ChEBI" id="CHEBI:58416"/>
        <label>1</label>
    </ligand>
</feature>
<feature type="binding site" description="axial binding residue" evidence="7">
    <location>
        <position position="95"/>
    </location>
    <ligand>
        <name>chlorophyll b</name>
        <dbReference type="ChEBI" id="CHEBI:61721"/>
        <label>1</label>
    </ligand>
    <ligandPart>
        <name>Mg</name>
        <dbReference type="ChEBI" id="CHEBI:25107"/>
    </ligandPart>
</feature>
<comment type="subcellular location">
    <subcellularLocation>
        <location evidence="2">Plastid</location>
        <location evidence="2">Chloroplast</location>
    </subcellularLocation>
</comment>